<dbReference type="Gene3D" id="3.30.420.10">
    <property type="entry name" value="Ribonuclease H-like superfamily/Ribonuclease H"/>
    <property type="match status" value="1"/>
</dbReference>
<dbReference type="SMART" id="SM00491">
    <property type="entry name" value="HELICc2"/>
    <property type="match status" value="1"/>
</dbReference>
<dbReference type="PANTHER" id="PTHR11472">
    <property type="entry name" value="DNA REPAIR DEAD HELICASE RAD3/XP-D SUBFAMILY MEMBER"/>
    <property type="match status" value="1"/>
</dbReference>
<dbReference type="GO" id="GO:0003676">
    <property type="term" value="F:nucleic acid binding"/>
    <property type="evidence" value="ECO:0007669"/>
    <property type="project" value="InterPro"/>
</dbReference>
<name>A0A2N3G7P0_9ACTN</name>
<evidence type="ECO:0000256" key="2">
    <source>
        <dbReference type="ARBA" id="ARBA00022801"/>
    </source>
</evidence>
<dbReference type="GO" id="GO:0003678">
    <property type="term" value="F:DNA helicase activity"/>
    <property type="evidence" value="ECO:0007669"/>
    <property type="project" value="TreeGrafter"/>
</dbReference>
<dbReference type="EMBL" id="PHEX01000006">
    <property type="protein sequence ID" value="PKQ28736.1"/>
    <property type="molecule type" value="Genomic_DNA"/>
</dbReference>
<dbReference type="InterPro" id="IPR027417">
    <property type="entry name" value="P-loop_NTPase"/>
</dbReference>
<organism evidence="7 8">
    <name type="scientific">Candidatus Anoxymicrobium japonicum</name>
    <dbReference type="NCBI Taxonomy" id="2013648"/>
    <lineage>
        <taxon>Bacteria</taxon>
        <taxon>Bacillati</taxon>
        <taxon>Actinomycetota</taxon>
        <taxon>Candidatus Geothermincolia</taxon>
        <taxon>Candidatus Geothermincolales</taxon>
        <taxon>Candidatus Anoxymicrobiaceae</taxon>
        <taxon>Candidatus Anoxymicrobium</taxon>
    </lineage>
</organism>
<gene>
    <name evidence="7" type="ORF">CVT63_01110</name>
</gene>
<dbReference type="InterPro" id="IPR013520">
    <property type="entry name" value="Ribonucl_H"/>
</dbReference>
<dbReference type="SMART" id="SM00479">
    <property type="entry name" value="EXOIII"/>
    <property type="match status" value="1"/>
</dbReference>
<dbReference type="SUPFAM" id="SSF52540">
    <property type="entry name" value="P-loop containing nucleoside triphosphate hydrolases"/>
    <property type="match status" value="1"/>
</dbReference>
<dbReference type="AlphaFoldDB" id="A0A2N3G7P0"/>
<evidence type="ECO:0000256" key="4">
    <source>
        <dbReference type="ARBA" id="ARBA00022840"/>
    </source>
</evidence>
<evidence type="ECO:0000256" key="1">
    <source>
        <dbReference type="ARBA" id="ARBA00022741"/>
    </source>
</evidence>
<evidence type="ECO:0000259" key="6">
    <source>
        <dbReference type="PROSITE" id="PS51193"/>
    </source>
</evidence>
<dbReference type="InterPro" id="IPR036397">
    <property type="entry name" value="RNaseH_sf"/>
</dbReference>
<dbReference type="InterPro" id="IPR045028">
    <property type="entry name" value="DinG/Rad3-like"/>
</dbReference>
<reference evidence="7 8" key="1">
    <citation type="journal article" date="2017" name="ISME J.">
        <title>Potential for microbial H2 and metal transformations associated with novel bacteria and archaea in deep terrestrial subsurface sediments.</title>
        <authorList>
            <person name="Hernsdorf A.W."/>
            <person name="Amano Y."/>
            <person name="Miyakawa K."/>
            <person name="Ise K."/>
            <person name="Suzuki Y."/>
            <person name="Anantharaman K."/>
            <person name="Probst A."/>
            <person name="Burstein D."/>
            <person name="Thomas B.C."/>
            <person name="Banfield J.F."/>
        </authorList>
    </citation>
    <scope>NUCLEOTIDE SEQUENCE [LARGE SCALE GENOMIC DNA]</scope>
    <source>
        <strain evidence="7">HGW-Actinobacteria-3</strain>
    </source>
</reference>
<dbReference type="Pfam" id="PF13307">
    <property type="entry name" value="Helicase_C_2"/>
    <property type="match status" value="1"/>
</dbReference>
<proteinExistence type="inferred from homology"/>
<dbReference type="PANTHER" id="PTHR11472:SF34">
    <property type="entry name" value="REGULATOR OF TELOMERE ELONGATION HELICASE 1"/>
    <property type="match status" value="1"/>
</dbReference>
<dbReference type="GO" id="GO:0016818">
    <property type="term" value="F:hydrolase activity, acting on acid anhydrides, in phosphorus-containing anhydrides"/>
    <property type="evidence" value="ECO:0007669"/>
    <property type="project" value="InterPro"/>
</dbReference>
<dbReference type="SUPFAM" id="SSF53098">
    <property type="entry name" value="Ribonuclease H-like"/>
    <property type="match status" value="1"/>
</dbReference>
<sequence>MPDDLFLRASADVKKKYLSFPTLSREFQALLEGDMEYCVLDFETTGFDAARDRIIEIGAILATGDKAVGRLSTLINPGCEIPCQIRMLTEIDDEMVSGAPSMDEFFEEFVEFLGERTIVAYSRFEEDFLRALYDRMGHGRFTNPYIDAHDLATMLMPSLRGHRQADLAGIWGIDTGRTHRAMDDAETLLHVFHVLVNGLYNVSVALLRALADHGPAHAGGLTLLARRVLDERTGGRKPEALNLDDVAQKDRFWENIPPLDGLSAPCHVPAEEVRAIFASAGPLARQFGDYEERDEQTEMAEATRRAFEEDSILLIEAGTGTGKSLAYLAPAVLVSKATGYPVVVSTRTLNLQDQLHTKDLPTLEGALGEGSFRYSVLKGYSNYLCLRKLQTLVSGRKRLSERQLGAFGMLLTWITESETGDVSLLNVPHLHGLDELVMANHRECPGGRCKFAQGGYCFYRRALYRARRSHIVVVNHSLLLAGVNFPFKSVIIDEAHTLEDVATDQFTVELEYRETRRFLESLYDPVDGSGFLADLDATVIRRLPSEAHDAARFELIEAGEAAEIACEGLEKLFMTLCAFRAGSEYEFNDIRFTSGQTRLLEYEKMKLEAKEFATSLETLAARITRVKSVCEERGTAAAELDYLMSDLEGKAARVREHAGALAIMFSDEDDGRVRWATVTSEDNFEKQALRVSPVDVGSDLREAIFDNEAISSVVLTSATLTVNNAFDFFRSRVGLNLPGGAAPEECILNSSFDYSRQMQILILHDMPPPNSSDYEARIADVLGDVILAARGGVLALFTNRRLMLKTYEQLVGEMRRHGLNLLCQQPGYSRRRLAEEFVEDSNASLFGTSSFWEGVDARGSTLRVVVVTRIPFESPGKPVFVARSERVKLEGGSDFMDFGLPLAALRLKQGAGRLIRTRQDRGQVLLMDSRINTQRYGQTLLRSLPGAKRRKVSTDDLKRAISEFHGRR</sequence>
<keyword evidence="3" id="KW-0540">Nuclease</keyword>
<comment type="caution">
    <text evidence="7">The sequence shown here is derived from an EMBL/GenBank/DDBJ whole genome shotgun (WGS) entry which is preliminary data.</text>
</comment>
<dbReference type="Gene3D" id="3.40.50.300">
    <property type="entry name" value="P-loop containing nucleotide triphosphate hydrolases"/>
    <property type="match status" value="2"/>
</dbReference>
<dbReference type="InterPro" id="IPR014013">
    <property type="entry name" value="Helic_SF1/SF2_ATP-bd_DinG/Rad3"/>
</dbReference>
<keyword evidence="2" id="KW-0378">Hydrolase</keyword>
<dbReference type="FunFam" id="3.30.420.10:FF:000045">
    <property type="entry name" value="3'-5' exonuclease DinG"/>
    <property type="match status" value="1"/>
</dbReference>
<keyword evidence="3" id="KW-0269">Exonuclease</keyword>
<feature type="domain" description="Helicase ATP-binding" evidence="6">
    <location>
        <begin position="282"/>
        <end position="557"/>
    </location>
</feature>
<dbReference type="CDD" id="cd06127">
    <property type="entry name" value="DEDDh"/>
    <property type="match status" value="1"/>
</dbReference>
<protein>
    <recommendedName>
        <fullName evidence="6">Helicase ATP-binding domain-containing protein</fullName>
    </recommendedName>
</protein>
<dbReference type="GO" id="GO:0005524">
    <property type="term" value="F:ATP binding"/>
    <property type="evidence" value="ECO:0007669"/>
    <property type="project" value="UniProtKB-KW"/>
</dbReference>
<evidence type="ECO:0000313" key="8">
    <source>
        <dbReference type="Proteomes" id="UP000233654"/>
    </source>
</evidence>
<dbReference type="InterPro" id="IPR006555">
    <property type="entry name" value="ATP-dep_Helicase_C"/>
</dbReference>
<evidence type="ECO:0000313" key="7">
    <source>
        <dbReference type="EMBL" id="PKQ28736.1"/>
    </source>
</evidence>
<dbReference type="GO" id="GO:0006139">
    <property type="term" value="P:nucleobase-containing compound metabolic process"/>
    <property type="evidence" value="ECO:0007669"/>
    <property type="project" value="InterPro"/>
</dbReference>
<keyword evidence="4" id="KW-0067">ATP-binding</keyword>
<dbReference type="GO" id="GO:0004527">
    <property type="term" value="F:exonuclease activity"/>
    <property type="evidence" value="ECO:0007669"/>
    <property type="project" value="UniProtKB-KW"/>
</dbReference>
<evidence type="ECO:0000256" key="5">
    <source>
        <dbReference type="ARBA" id="ARBA00038058"/>
    </source>
</evidence>
<accession>A0A2N3G7P0</accession>
<dbReference type="Pfam" id="PF00929">
    <property type="entry name" value="RNase_T"/>
    <property type="match status" value="1"/>
</dbReference>
<dbReference type="Proteomes" id="UP000233654">
    <property type="component" value="Unassembled WGS sequence"/>
</dbReference>
<dbReference type="PROSITE" id="PS51193">
    <property type="entry name" value="HELICASE_ATP_BIND_2"/>
    <property type="match status" value="1"/>
</dbReference>
<comment type="similarity">
    <text evidence="5">Belongs to the helicase family. DinG subfamily.</text>
</comment>
<evidence type="ECO:0000256" key="3">
    <source>
        <dbReference type="ARBA" id="ARBA00022839"/>
    </source>
</evidence>
<dbReference type="SMART" id="SM00487">
    <property type="entry name" value="DEXDc"/>
    <property type="match status" value="1"/>
</dbReference>
<dbReference type="InterPro" id="IPR014001">
    <property type="entry name" value="Helicase_ATP-bd"/>
</dbReference>
<dbReference type="InterPro" id="IPR012337">
    <property type="entry name" value="RNaseH-like_sf"/>
</dbReference>
<keyword evidence="1" id="KW-0547">Nucleotide-binding</keyword>